<reference evidence="2 3" key="1">
    <citation type="journal article" date="2010" name="Nature">
        <title>Genome sequencing and analysis of the model grass Brachypodium distachyon.</title>
        <authorList>
            <consortium name="International Brachypodium Initiative"/>
        </authorList>
    </citation>
    <scope>NUCLEOTIDE SEQUENCE [LARGE SCALE GENOMIC DNA]</scope>
    <source>
        <strain evidence="2 3">Bd21</strain>
    </source>
</reference>
<dbReference type="OrthoDB" id="680793at2759"/>
<keyword evidence="4" id="KW-1185">Reference proteome</keyword>
<dbReference type="ExpressionAtlas" id="A0A2K2D581">
    <property type="expression patterns" value="baseline and differential"/>
</dbReference>
<evidence type="ECO:0000313" key="4">
    <source>
        <dbReference type="Proteomes" id="UP000008810"/>
    </source>
</evidence>
<dbReference type="EMBL" id="CM000882">
    <property type="protein sequence ID" value="PNT69435.1"/>
    <property type="molecule type" value="Genomic_DNA"/>
</dbReference>
<organism evidence="2">
    <name type="scientific">Brachypodium distachyon</name>
    <name type="common">Purple false brome</name>
    <name type="synonym">Trachynia distachya</name>
    <dbReference type="NCBI Taxonomy" id="15368"/>
    <lineage>
        <taxon>Eukaryota</taxon>
        <taxon>Viridiplantae</taxon>
        <taxon>Streptophyta</taxon>
        <taxon>Embryophyta</taxon>
        <taxon>Tracheophyta</taxon>
        <taxon>Spermatophyta</taxon>
        <taxon>Magnoliopsida</taxon>
        <taxon>Liliopsida</taxon>
        <taxon>Poales</taxon>
        <taxon>Poaceae</taxon>
        <taxon>BOP clade</taxon>
        <taxon>Pooideae</taxon>
        <taxon>Stipodae</taxon>
        <taxon>Brachypodieae</taxon>
        <taxon>Brachypodium</taxon>
    </lineage>
</organism>
<dbReference type="InParanoid" id="A0A2K2D581"/>
<dbReference type="EnsemblPlants" id="PNT69435">
    <property type="protein sequence ID" value="PNT69435"/>
    <property type="gene ID" value="BRADI_3g55297v3"/>
</dbReference>
<protein>
    <recommendedName>
        <fullName evidence="1">At1g61320/AtMIF1 LRR domain-containing protein</fullName>
    </recommendedName>
</protein>
<dbReference type="STRING" id="15368.A0A2K2D581"/>
<evidence type="ECO:0000259" key="1">
    <source>
        <dbReference type="Pfam" id="PF23622"/>
    </source>
</evidence>
<name>A0A2K2D581_BRADI</name>
<dbReference type="PANTHER" id="PTHR34145">
    <property type="entry name" value="OS02G0105600 PROTEIN"/>
    <property type="match status" value="1"/>
</dbReference>
<dbReference type="AlphaFoldDB" id="A0A2K2D581"/>
<reference evidence="2" key="2">
    <citation type="submission" date="2017-06" db="EMBL/GenBank/DDBJ databases">
        <title>WGS assembly of Brachypodium distachyon.</title>
        <authorList>
            <consortium name="The International Brachypodium Initiative"/>
            <person name="Lucas S."/>
            <person name="Harmon-Smith M."/>
            <person name="Lail K."/>
            <person name="Tice H."/>
            <person name="Grimwood J."/>
            <person name="Bruce D."/>
            <person name="Barry K."/>
            <person name="Shu S."/>
            <person name="Lindquist E."/>
            <person name="Wang M."/>
            <person name="Pitluck S."/>
            <person name="Vogel J.P."/>
            <person name="Garvin D.F."/>
            <person name="Mockler T.C."/>
            <person name="Schmutz J."/>
            <person name="Rokhsar D."/>
            <person name="Bevan M.W."/>
        </authorList>
    </citation>
    <scope>NUCLEOTIDE SEQUENCE</scope>
    <source>
        <strain evidence="2">Bd21</strain>
    </source>
</reference>
<accession>A0A2K2D581</accession>
<dbReference type="InterPro" id="IPR053772">
    <property type="entry name" value="At1g61320/At1g61330-like"/>
</dbReference>
<sequence>MADAVVLNIMSSCCALHSLTLRDCDQLTHILEFDFCDSLLSVGIHADKLLRFVYKGHKINIGYEYAPILHQLYVYFVKKNECPLDFISALPKLPKLEMLVLQFPERLQVSRALQHTVRFAGLTAIVLSLLKSWKESICSLAYLLKAAPLVEYFGLHGCSELQQPIELNITWPEDFTLARLYTIIIRGFSGESELMELLYFLLRRTTVLEMLQMETRAKEPRHVKLLRHQSEDATRCPYAREMALTHLGPKVPPTVKFSVT</sequence>
<dbReference type="Pfam" id="PF23622">
    <property type="entry name" value="LRR_At1g61320_AtMIF1"/>
    <property type="match status" value="1"/>
</dbReference>
<reference evidence="3" key="3">
    <citation type="submission" date="2018-08" db="UniProtKB">
        <authorList>
            <consortium name="EnsemblPlants"/>
        </authorList>
    </citation>
    <scope>IDENTIFICATION</scope>
    <source>
        <strain evidence="3">cv. Bd21</strain>
    </source>
</reference>
<dbReference type="PANTHER" id="PTHR34145:SF28">
    <property type="entry name" value="F-BOX DOMAIN-CONTAINING PROTEIN"/>
    <property type="match status" value="1"/>
</dbReference>
<evidence type="ECO:0000313" key="2">
    <source>
        <dbReference type="EMBL" id="PNT69435.1"/>
    </source>
</evidence>
<proteinExistence type="predicted"/>
<gene>
    <name evidence="2" type="ORF">BRADI_3g55297v3</name>
</gene>
<dbReference type="Gramene" id="PNT69435">
    <property type="protein sequence ID" value="PNT69435"/>
    <property type="gene ID" value="BRADI_3g55297v3"/>
</dbReference>
<dbReference type="InterPro" id="IPR055357">
    <property type="entry name" value="LRR_At1g61320_AtMIF1"/>
</dbReference>
<dbReference type="Proteomes" id="UP000008810">
    <property type="component" value="Chromosome 3"/>
</dbReference>
<feature type="domain" description="At1g61320/AtMIF1 LRR" evidence="1">
    <location>
        <begin position="8"/>
        <end position="259"/>
    </location>
</feature>
<evidence type="ECO:0000313" key="3">
    <source>
        <dbReference type="EnsemblPlants" id="PNT69435"/>
    </source>
</evidence>